<evidence type="ECO:0000256" key="2">
    <source>
        <dbReference type="ARBA" id="ARBA00023239"/>
    </source>
</evidence>
<sequence length="333" mass="37414">MGTSQSRLSASDNAQKNNEVDVPLQDIRRVVLGLLADCEVPYVVRPYDQILHDHCLAVCEERGYPIGSHSDRDSDSKLGIDNKFSLLPFLPTGVSMSSITYGHLNLGLPRLTYIALFTTFLTYMDDLFKRDIESVALFAKRLVRGESQGHPVLDGLVEVLNDAETHFGRTVANIVVHDVLAFFNSLLLNYETQGLNWSRDAAGFPNFIRLMSGVSTAYSMFTFPADMALTRYIQAIPEIGDYNCYLNDVLSFYKEEIRGEEDNYISQVAKAQGLTKNEVLKKLANDVANTTNRLNKILEGDPDAYHAWSGFKSGYIHYHISNPRYKLDDLHLG</sequence>
<proteinExistence type="inferred from homology"/>
<evidence type="ECO:0000313" key="3">
    <source>
        <dbReference type="EMBL" id="KAF5329790.1"/>
    </source>
</evidence>
<protein>
    <recommendedName>
        <fullName evidence="5">Terpene synthase</fullName>
    </recommendedName>
</protein>
<evidence type="ECO:0000256" key="1">
    <source>
        <dbReference type="ARBA" id="ARBA00007946"/>
    </source>
</evidence>
<dbReference type="InterPro" id="IPR008949">
    <property type="entry name" value="Isoprenoid_synthase_dom_sf"/>
</dbReference>
<comment type="caution">
    <text evidence="3">The sequence shown here is derived from an EMBL/GenBank/DDBJ whole genome shotgun (WGS) entry which is preliminary data.</text>
</comment>
<keyword evidence="4" id="KW-1185">Reference proteome</keyword>
<reference evidence="3 4" key="1">
    <citation type="journal article" date="2020" name="ISME J.">
        <title>Uncovering the hidden diversity of litter-decomposition mechanisms in mushroom-forming fungi.</title>
        <authorList>
            <person name="Floudas D."/>
            <person name="Bentzer J."/>
            <person name="Ahren D."/>
            <person name="Johansson T."/>
            <person name="Persson P."/>
            <person name="Tunlid A."/>
        </authorList>
    </citation>
    <scope>NUCLEOTIDE SEQUENCE [LARGE SCALE GENOMIC DNA]</scope>
    <source>
        <strain evidence="3 4">CBS 101986</strain>
    </source>
</reference>
<dbReference type="Proteomes" id="UP000567179">
    <property type="component" value="Unassembled WGS sequence"/>
</dbReference>
<dbReference type="Pfam" id="PF06330">
    <property type="entry name" value="TRI5"/>
    <property type="match status" value="1"/>
</dbReference>
<evidence type="ECO:0000313" key="4">
    <source>
        <dbReference type="Proteomes" id="UP000567179"/>
    </source>
</evidence>
<keyword evidence="2" id="KW-0456">Lyase</keyword>
<dbReference type="InterPro" id="IPR024652">
    <property type="entry name" value="Trichodiene_synth"/>
</dbReference>
<dbReference type="AlphaFoldDB" id="A0A8H5BUR5"/>
<organism evidence="3 4">
    <name type="scientific">Psilocybe cf. subviscida</name>
    <dbReference type="NCBI Taxonomy" id="2480587"/>
    <lineage>
        <taxon>Eukaryota</taxon>
        <taxon>Fungi</taxon>
        <taxon>Dikarya</taxon>
        <taxon>Basidiomycota</taxon>
        <taxon>Agaricomycotina</taxon>
        <taxon>Agaricomycetes</taxon>
        <taxon>Agaricomycetidae</taxon>
        <taxon>Agaricales</taxon>
        <taxon>Agaricineae</taxon>
        <taxon>Strophariaceae</taxon>
        <taxon>Psilocybe</taxon>
    </lineage>
</organism>
<dbReference type="OrthoDB" id="2998174at2759"/>
<dbReference type="Gene3D" id="1.10.600.10">
    <property type="entry name" value="Farnesyl Diphosphate Synthase"/>
    <property type="match status" value="1"/>
</dbReference>
<dbReference type="SFLD" id="SFLDS00005">
    <property type="entry name" value="Isoprenoid_Synthase_Type_I"/>
    <property type="match status" value="1"/>
</dbReference>
<name>A0A8H5BUR5_9AGAR</name>
<dbReference type="SFLD" id="SFLDG01021">
    <property type="entry name" value="Trichodiene_Synthase_Like"/>
    <property type="match status" value="1"/>
</dbReference>
<comment type="similarity">
    <text evidence="1">Belongs to the trichodiene synthase family.</text>
</comment>
<accession>A0A8H5BUR5</accession>
<dbReference type="EMBL" id="JAACJJ010000002">
    <property type="protein sequence ID" value="KAF5329790.1"/>
    <property type="molecule type" value="Genomic_DNA"/>
</dbReference>
<gene>
    <name evidence="3" type="ORF">D9619_009251</name>
</gene>
<dbReference type="SUPFAM" id="SSF48576">
    <property type="entry name" value="Terpenoid synthases"/>
    <property type="match status" value="1"/>
</dbReference>
<evidence type="ECO:0008006" key="5">
    <source>
        <dbReference type="Google" id="ProtNLM"/>
    </source>
</evidence>
<dbReference type="GO" id="GO:0016838">
    <property type="term" value="F:carbon-oxygen lyase activity, acting on phosphates"/>
    <property type="evidence" value="ECO:0007669"/>
    <property type="project" value="InterPro"/>
</dbReference>